<evidence type="ECO:0000313" key="4">
    <source>
        <dbReference type="EMBL" id="TLV03708.1"/>
    </source>
</evidence>
<dbReference type="AlphaFoldDB" id="A0A5R9L5I6"/>
<proteinExistence type="predicted"/>
<evidence type="ECO:0000259" key="3">
    <source>
        <dbReference type="Pfam" id="PF02563"/>
    </source>
</evidence>
<dbReference type="GO" id="GO:0015159">
    <property type="term" value="F:polysaccharide transmembrane transporter activity"/>
    <property type="evidence" value="ECO:0007669"/>
    <property type="project" value="InterPro"/>
</dbReference>
<feature type="domain" description="Polysaccharide export protein N-terminal" evidence="3">
    <location>
        <begin position="81"/>
        <end position="171"/>
    </location>
</feature>
<dbReference type="InterPro" id="IPR003715">
    <property type="entry name" value="Poly_export_N"/>
</dbReference>
<sequence>MNISFLQAFNTPQHSGQKTSQSGDKRSFTAFNSIFGKIKSAGILLFFLYIWSSCGAYKNIPYFKDLRRDSAIVESVNNFSPITIQPADILGIDVNSRNPESSSIFNRPVQMSTNSNMVNPAVGYLVDQNGYVQLPLIGNYKVSGQTSSEIREKLTEKLLTFYKDPVVNIRILNFKVGVFGDVMRPDVYTFQNERVTITQALTLAGDLNITAMRNNITLVREENGKRVFIPIDLTSKKVFESPYYYLRNNDEIYVQPDRTKYATVDRGYRITSLVLSGLSIIAIVLSNLYR</sequence>
<keyword evidence="2" id="KW-1133">Transmembrane helix</keyword>
<comment type="caution">
    <text evidence="4">The sequence shown here is derived from an EMBL/GenBank/DDBJ whole genome shotgun (WGS) entry which is preliminary data.</text>
</comment>
<organism evidence="4 5">
    <name type="scientific">Dyadobacter luticola</name>
    <dbReference type="NCBI Taxonomy" id="1979387"/>
    <lineage>
        <taxon>Bacteria</taxon>
        <taxon>Pseudomonadati</taxon>
        <taxon>Bacteroidota</taxon>
        <taxon>Cytophagia</taxon>
        <taxon>Cytophagales</taxon>
        <taxon>Spirosomataceae</taxon>
        <taxon>Dyadobacter</taxon>
    </lineage>
</organism>
<evidence type="ECO:0000256" key="2">
    <source>
        <dbReference type="SAM" id="Phobius"/>
    </source>
</evidence>
<keyword evidence="1" id="KW-0732">Signal</keyword>
<name>A0A5R9L5I6_9BACT</name>
<dbReference type="Pfam" id="PF02563">
    <property type="entry name" value="Poly_export"/>
    <property type="match status" value="1"/>
</dbReference>
<dbReference type="Gene3D" id="3.30.1950.10">
    <property type="entry name" value="wza like domain"/>
    <property type="match status" value="1"/>
</dbReference>
<feature type="transmembrane region" description="Helical" evidence="2">
    <location>
        <begin position="268"/>
        <end position="289"/>
    </location>
</feature>
<keyword evidence="5" id="KW-1185">Reference proteome</keyword>
<dbReference type="OrthoDB" id="662756at2"/>
<reference evidence="4 5" key="1">
    <citation type="submission" date="2019-05" db="EMBL/GenBank/DDBJ databases">
        <authorList>
            <person name="Qu J.-H."/>
        </authorList>
    </citation>
    <scope>NUCLEOTIDE SEQUENCE [LARGE SCALE GENOMIC DNA]</scope>
    <source>
        <strain evidence="4 5">T17</strain>
    </source>
</reference>
<dbReference type="RefSeq" id="WP_138364917.1">
    <property type="nucleotide sequence ID" value="NZ_VCEJ01000002.1"/>
</dbReference>
<dbReference type="Gene3D" id="3.10.560.10">
    <property type="entry name" value="Outer membrane lipoprotein wza domain like"/>
    <property type="match status" value="1"/>
</dbReference>
<dbReference type="EMBL" id="VCEJ01000002">
    <property type="protein sequence ID" value="TLV03708.1"/>
    <property type="molecule type" value="Genomic_DNA"/>
</dbReference>
<dbReference type="PANTHER" id="PTHR33619:SF3">
    <property type="entry name" value="POLYSACCHARIDE EXPORT PROTEIN GFCE-RELATED"/>
    <property type="match status" value="1"/>
</dbReference>
<gene>
    <name evidence="4" type="ORF">FEN17_08950</name>
</gene>
<keyword evidence="2" id="KW-0472">Membrane</keyword>
<protein>
    <submittedName>
        <fullName evidence="4">Polysaccharide export protein</fullName>
    </submittedName>
</protein>
<dbReference type="Proteomes" id="UP000306402">
    <property type="component" value="Unassembled WGS sequence"/>
</dbReference>
<evidence type="ECO:0000256" key="1">
    <source>
        <dbReference type="ARBA" id="ARBA00022729"/>
    </source>
</evidence>
<dbReference type="InterPro" id="IPR049712">
    <property type="entry name" value="Poly_export"/>
</dbReference>
<dbReference type="PANTHER" id="PTHR33619">
    <property type="entry name" value="POLYSACCHARIDE EXPORT PROTEIN GFCE-RELATED"/>
    <property type="match status" value="1"/>
</dbReference>
<accession>A0A5R9L5I6</accession>
<keyword evidence="2" id="KW-0812">Transmembrane</keyword>
<evidence type="ECO:0000313" key="5">
    <source>
        <dbReference type="Proteomes" id="UP000306402"/>
    </source>
</evidence>